<gene>
    <name evidence="2" type="ORF">BT62DRAFT_188607</name>
</gene>
<dbReference type="EMBL" id="MU250537">
    <property type="protein sequence ID" value="KAG7445296.1"/>
    <property type="molecule type" value="Genomic_DNA"/>
</dbReference>
<dbReference type="RefSeq" id="XP_043038796.1">
    <property type="nucleotide sequence ID" value="XM_043179981.1"/>
</dbReference>
<keyword evidence="1" id="KW-1133">Transmembrane helix</keyword>
<keyword evidence="1" id="KW-0812">Transmembrane</keyword>
<keyword evidence="1" id="KW-0472">Membrane</keyword>
<evidence type="ECO:0000313" key="2">
    <source>
        <dbReference type="EMBL" id="KAG7445296.1"/>
    </source>
</evidence>
<evidence type="ECO:0000313" key="3">
    <source>
        <dbReference type="Proteomes" id="UP000812287"/>
    </source>
</evidence>
<keyword evidence="3" id="KW-1185">Reference proteome</keyword>
<proteinExistence type="predicted"/>
<organism evidence="2 3">
    <name type="scientific">Guyanagaster necrorhizus</name>
    <dbReference type="NCBI Taxonomy" id="856835"/>
    <lineage>
        <taxon>Eukaryota</taxon>
        <taxon>Fungi</taxon>
        <taxon>Dikarya</taxon>
        <taxon>Basidiomycota</taxon>
        <taxon>Agaricomycotina</taxon>
        <taxon>Agaricomycetes</taxon>
        <taxon>Agaricomycetidae</taxon>
        <taxon>Agaricales</taxon>
        <taxon>Marasmiineae</taxon>
        <taxon>Physalacriaceae</taxon>
        <taxon>Guyanagaster</taxon>
    </lineage>
</organism>
<dbReference type="AlphaFoldDB" id="A0A9P8ARV2"/>
<accession>A0A9P8ARV2</accession>
<evidence type="ECO:0000256" key="1">
    <source>
        <dbReference type="SAM" id="Phobius"/>
    </source>
</evidence>
<dbReference type="GeneID" id="66102277"/>
<feature type="transmembrane region" description="Helical" evidence="1">
    <location>
        <begin position="99"/>
        <end position="120"/>
    </location>
</feature>
<sequence length="163" mass="18592">MQWALQHMHTFIFPEQRPTDSDFLRPLLVLCQILLRLFLRGPQKCALSLIVCANSVPVAIFPNKDKACSVLLSKAEVLHQSLSVDRGTEFFSSQLMHSWVSSSFSGLLVILPAVSLKYALLIRLIQYSFYFFHQSPKSKKSSSEPFLAINRCHTTPNRLPHLY</sequence>
<dbReference type="Proteomes" id="UP000812287">
    <property type="component" value="Unassembled WGS sequence"/>
</dbReference>
<name>A0A9P8ARV2_9AGAR</name>
<protein>
    <submittedName>
        <fullName evidence="2">Uncharacterized protein</fullName>
    </submittedName>
</protein>
<reference evidence="2" key="1">
    <citation type="submission" date="2020-11" db="EMBL/GenBank/DDBJ databases">
        <title>Adaptations for nitrogen fixation in a non-lichenized fungal sporocarp promotes dispersal by wood-feeding termites.</title>
        <authorList>
            <consortium name="DOE Joint Genome Institute"/>
            <person name="Koch R.A."/>
            <person name="Yoon G."/>
            <person name="Arayal U."/>
            <person name="Lail K."/>
            <person name="Amirebrahimi M."/>
            <person name="Labutti K."/>
            <person name="Lipzen A."/>
            <person name="Riley R."/>
            <person name="Barry K."/>
            <person name="Henrissat B."/>
            <person name="Grigoriev I.V."/>
            <person name="Herr J.R."/>
            <person name="Aime M.C."/>
        </authorList>
    </citation>
    <scope>NUCLEOTIDE SEQUENCE</scope>
    <source>
        <strain evidence="2">MCA 3950</strain>
    </source>
</reference>
<comment type="caution">
    <text evidence="2">The sequence shown here is derived from an EMBL/GenBank/DDBJ whole genome shotgun (WGS) entry which is preliminary data.</text>
</comment>